<dbReference type="InterPro" id="IPR036390">
    <property type="entry name" value="WH_DNA-bd_sf"/>
</dbReference>
<evidence type="ECO:0000256" key="2">
    <source>
        <dbReference type="ARBA" id="ARBA00023015"/>
    </source>
</evidence>
<dbReference type="GO" id="GO:0000976">
    <property type="term" value="F:transcription cis-regulatory region binding"/>
    <property type="evidence" value="ECO:0007669"/>
    <property type="project" value="TreeGrafter"/>
</dbReference>
<keyword evidence="2" id="KW-0805">Transcription regulation</keyword>
<dbReference type="GO" id="GO:0003700">
    <property type="term" value="F:DNA-binding transcription factor activity"/>
    <property type="evidence" value="ECO:0007669"/>
    <property type="project" value="InterPro"/>
</dbReference>
<proteinExistence type="inferred from homology"/>
<feature type="domain" description="HTH lysR-type" evidence="5">
    <location>
        <begin position="99"/>
        <end position="156"/>
    </location>
</feature>
<dbReference type="EMBL" id="JACHWZ010000004">
    <property type="protein sequence ID" value="MBB3060178.1"/>
    <property type="molecule type" value="Genomic_DNA"/>
</dbReference>
<keyword evidence="4" id="KW-0804">Transcription</keyword>
<dbReference type="InterPro" id="IPR000847">
    <property type="entry name" value="LysR_HTH_N"/>
</dbReference>
<reference evidence="6 7" key="1">
    <citation type="submission" date="2020-08" db="EMBL/GenBank/DDBJ databases">
        <title>Genomic Encyclopedia of Type Strains, Phase III (KMG-III): the genomes of soil and plant-associated and newly described type strains.</title>
        <authorList>
            <person name="Whitman W."/>
        </authorList>
    </citation>
    <scope>NUCLEOTIDE SEQUENCE [LARGE SCALE GENOMIC DNA]</scope>
    <source>
        <strain evidence="6 7">CECT 8799</strain>
    </source>
</reference>
<evidence type="ECO:0000256" key="3">
    <source>
        <dbReference type="ARBA" id="ARBA00023125"/>
    </source>
</evidence>
<dbReference type="PANTHER" id="PTHR30126:SF40">
    <property type="entry name" value="HTH-TYPE TRANSCRIPTIONAL REGULATOR GLTR"/>
    <property type="match status" value="1"/>
</dbReference>
<dbReference type="PRINTS" id="PR00039">
    <property type="entry name" value="HTHLYSR"/>
</dbReference>
<dbReference type="AlphaFoldDB" id="A0A7W4Z7W5"/>
<keyword evidence="7" id="KW-1185">Reference proteome</keyword>
<dbReference type="InterPro" id="IPR036388">
    <property type="entry name" value="WH-like_DNA-bd_sf"/>
</dbReference>
<keyword evidence="3 6" id="KW-0238">DNA-binding</keyword>
<dbReference type="PROSITE" id="PS50931">
    <property type="entry name" value="HTH_LYSR"/>
    <property type="match status" value="2"/>
</dbReference>
<comment type="similarity">
    <text evidence="1">Belongs to the LysR transcriptional regulatory family.</text>
</comment>
<evidence type="ECO:0000313" key="7">
    <source>
        <dbReference type="Proteomes" id="UP000535937"/>
    </source>
</evidence>
<dbReference type="Pfam" id="PF03466">
    <property type="entry name" value="LysR_substrate"/>
    <property type="match status" value="1"/>
</dbReference>
<dbReference type="PANTHER" id="PTHR30126">
    <property type="entry name" value="HTH-TYPE TRANSCRIPTIONAL REGULATOR"/>
    <property type="match status" value="1"/>
</dbReference>
<feature type="domain" description="HTH lysR-type" evidence="5">
    <location>
        <begin position="5"/>
        <end position="62"/>
    </location>
</feature>
<dbReference type="Proteomes" id="UP000535937">
    <property type="component" value="Unassembled WGS sequence"/>
</dbReference>
<gene>
    <name evidence="6" type="ORF">FHS09_000993</name>
</gene>
<accession>A0A7W4Z7W5</accession>
<comment type="caution">
    <text evidence="6">The sequence shown here is derived from an EMBL/GenBank/DDBJ whole genome shotgun (WGS) entry which is preliminary data.</text>
</comment>
<dbReference type="SUPFAM" id="SSF46785">
    <property type="entry name" value="Winged helix' DNA-binding domain"/>
    <property type="match status" value="2"/>
</dbReference>
<dbReference type="SUPFAM" id="SSF53850">
    <property type="entry name" value="Periplasmic binding protein-like II"/>
    <property type="match status" value="1"/>
</dbReference>
<evidence type="ECO:0000256" key="4">
    <source>
        <dbReference type="ARBA" id="ARBA00023163"/>
    </source>
</evidence>
<dbReference type="Pfam" id="PF00126">
    <property type="entry name" value="HTH_1"/>
    <property type="match status" value="2"/>
</dbReference>
<dbReference type="RefSeq" id="WP_183457328.1">
    <property type="nucleotide sequence ID" value="NZ_JACHWZ010000004.1"/>
</dbReference>
<dbReference type="InterPro" id="IPR005119">
    <property type="entry name" value="LysR_subst-bd"/>
</dbReference>
<name>A0A7W4Z7W5_9GAMM</name>
<protein>
    <submittedName>
        <fullName evidence="6">DNA-binding transcriptional LysR family regulator</fullName>
    </submittedName>
</protein>
<organism evidence="6 7">
    <name type="scientific">Microbulbifer rhizosphaerae</name>
    <dbReference type="NCBI Taxonomy" id="1562603"/>
    <lineage>
        <taxon>Bacteria</taxon>
        <taxon>Pseudomonadati</taxon>
        <taxon>Pseudomonadota</taxon>
        <taxon>Gammaproteobacteria</taxon>
        <taxon>Cellvibrionales</taxon>
        <taxon>Microbulbiferaceae</taxon>
        <taxon>Microbulbifer</taxon>
    </lineage>
</organism>
<dbReference type="Gene3D" id="3.40.190.290">
    <property type="match status" value="1"/>
</dbReference>
<evidence type="ECO:0000259" key="5">
    <source>
        <dbReference type="PROSITE" id="PS50931"/>
    </source>
</evidence>
<evidence type="ECO:0000313" key="6">
    <source>
        <dbReference type="EMBL" id="MBB3060178.1"/>
    </source>
</evidence>
<dbReference type="Gene3D" id="1.10.10.10">
    <property type="entry name" value="Winged helix-like DNA-binding domain superfamily/Winged helix DNA-binding domain"/>
    <property type="match status" value="2"/>
</dbReference>
<evidence type="ECO:0000256" key="1">
    <source>
        <dbReference type="ARBA" id="ARBA00009437"/>
    </source>
</evidence>
<sequence>MDTVPNLRHLAALAEAGHSGSISSAARSVHLSQSAVTQGLSGIERMLGTELFNRTTSGVFPTAAGRVYLERVERGLAWLKQLEREATGRGGQQGLRRLLTVAQLRALITVVNTGSFSHAANQLGLSQPTVQRAARELETVSGQELFRRSPFGVEPTWRARQMARYANLAFDEIRQGFDEVRSLTGGKLVASLAVGSLPLARTRMVPQAVSRLLQVYPETRVKIVDGPYDEQLHALLHAQIHMIVGALRHPLPSPDIRQEVLFDDPLYIVVRPGHPLLAKRRASARVLSQLDWIAPRERTPARKAFSHFFQREKLTPPEHVIECSSLVAIRSLLRDTDRAALLPARQVEVDVKAGLLAVMPTPLAGTTRAIGITTRNDWKPTAVQARFIELLHDFSTQRD</sequence>